<evidence type="ECO:0000313" key="4">
    <source>
        <dbReference type="EMBL" id="EDO60686.1"/>
    </source>
</evidence>
<name>A7VUN6_9FIRM</name>
<dbReference type="GO" id="GO:0003677">
    <property type="term" value="F:DNA binding"/>
    <property type="evidence" value="ECO:0007669"/>
    <property type="project" value="UniProtKB-UniRule"/>
</dbReference>
<dbReference type="EMBL" id="ABCB02000019">
    <property type="protein sequence ID" value="EDO60686.1"/>
    <property type="molecule type" value="Genomic_DNA"/>
</dbReference>
<dbReference type="GO" id="GO:0000160">
    <property type="term" value="P:phosphorelay signal transduction system"/>
    <property type="evidence" value="ECO:0007669"/>
    <property type="project" value="InterPro"/>
</dbReference>
<dbReference type="AlphaFoldDB" id="A7VUN6"/>
<dbReference type="Proteomes" id="UP000220611">
    <property type="component" value="Unassembled WGS sequence"/>
</dbReference>
<dbReference type="Pfam" id="PF00486">
    <property type="entry name" value="Trans_reg_C"/>
    <property type="match status" value="1"/>
</dbReference>
<accession>A7VUN6</accession>
<keyword evidence="7" id="KW-1185">Reference proteome</keyword>
<sequence>MGGDRIRRVIILELQEEDGEVFEDFLSFLQDHPEIENCKQNKDSIISLPGLEIYPQQRRVFRNQQEIPLTKTEYEILIYLFQNSNHVLTHSQIYERIWREPDYGEARELVSHHVQAIRRKLNLKHDSGVYLRCIRDVGYSFERKK</sequence>
<dbReference type="HOGENOM" id="CLU_000445_101_0_9"/>
<protein>
    <submittedName>
        <fullName evidence="4 5">Transcriptional regulator</fullName>
    </submittedName>
</protein>
<evidence type="ECO:0000256" key="2">
    <source>
        <dbReference type="PROSITE-ProRule" id="PRU01091"/>
    </source>
</evidence>
<evidence type="ECO:0000313" key="6">
    <source>
        <dbReference type="Proteomes" id="UP000003490"/>
    </source>
</evidence>
<dbReference type="Gene3D" id="1.10.10.10">
    <property type="entry name" value="Winged helix-like DNA-binding domain superfamily/Winged helix DNA-binding domain"/>
    <property type="match status" value="1"/>
</dbReference>
<comment type="caution">
    <text evidence="4">The sequence shown here is derived from an EMBL/GenBank/DDBJ whole genome shotgun (WGS) entry which is preliminary data.</text>
</comment>
<dbReference type="eggNOG" id="COG0745">
    <property type="taxonomic scope" value="Bacteria"/>
</dbReference>
<dbReference type="SUPFAM" id="SSF46894">
    <property type="entry name" value="C-terminal effector domain of the bipartite response regulators"/>
    <property type="match status" value="1"/>
</dbReference>
<proteinExistence type="predicted"/>
<dbReference type="EMBL" id="NOXF01000004">
    <property type="protein sequence ID" value="PEQ24716.1"/>
    <property type="molecule type" value="Genomic_DNA"/>
</dbReference>
<dbReference type="CDD" id="cd00383">
    <property type="entry name" value="trans_reg_C"/>
    <property type="match status" value="1"/>
</dbReference>
<reference evidence="5 7" key="3">
    <citation type="submission" date="2017-07" db="EMBL/GenBank/DDBJ databases">
        <title>Prevalence of linear plasmids in Cutibacterium (Propionibacterium) acnes isolates obtained from prostatic tissue.</title>
        <authorList>
            <person name="Davidsson S."/>
            <person name="Carlsson J."/>
            <person name="Molling P."/>
            <person name="Andren O."/>
            <person name="Andersson S.-O."/>
            <person name="Brzuszkiewicz E."/>
            <person name="Poehlein A."/>
            <person name="Al-Zeer M."/>
            <person name="Brinkmann V."/>
            <person name="Scavenius C."/>
            <person name="Nazipi S."/>
            <person name="Soderquist B."/>
            <person name="Bruggemann H."/>
        </authorList>
    </citation>
    <scope>NUCLEOTIDE SEQUENCE [LARGE SCALE GENOMIC DNA]</scope>
    <source>
        <strain evidence="5 7">DSM 753</strain>
    </source>
</reference>
<evidence type="ECO:0000313" key="7">
    <source>
        <dbReference type="Proteomes" id="UP000220611"/>
    </source>
</evidence>
<evidence type="ECO:0000256" key="1">
    <source>
        <dbReference type="ARBA" id="ARBA00023125"/>
    </source>
</evidence>
<keyword evidence="1 2" id="KW-0238">DNA-binding</keyword>
<dbReference type="InterPro" id="IPR036388">
    <property type="entry name" value="WH-like_DNA-bd_sf"/>
</dbReference>
<dbReference type="OrthoDB" id="9787103at2"/>
<organism evidence="4 6">
    <name type="scientific">[Clostridium] leptum DSM 753</name>
    <dbReference type="NCBI Taxonomy" id="428125"/>
    <lineage>
        <taxon>Bacteria</taxon>
        <taxon>Bacillati</taxon>
        <taxon>Bacillota</taxon>
        <taxon>Clostridia</taxon>
        <taxon>Eubacteriales</taxon>
        <taxon>Oscillospiraceae</taxon>
        <taxon>Oscillospiraceae incertae sedis</taxon>
    </lineage>
</organism>
<feature type="domain" description="OmpR/PhoB-type" evidence="3">
    <location>
        <begin position="43"/>
        <end position="143"/>
    </location>
</feature>
<dbReference type="SMART" id="SM00862">
    <property type="entry name" value="Trans_reg_C"/>
    <property type="match status" value="1"/>
</dbReference>
<dbReference type="PROSITE" id="PS51755">
    <property type="entry name" value="OMPR_PHOB"/>
    <property type="match status" value="1"/>
</dbReference>
<reference evidence="4 6" key="1">
    <citation type="submission" date="2007-08" db="EMBL/GenBank/DDBJ databases">
        <title>Draft genome sequence of Clostridium leptum (DSM 753).</title>
        <authorList>
            <person name="Sudarsanam P."/>
            <person name="Ley R."/>
            <person name="Guruge J."/>
            <person name="Turnbaugh P.J."/>
            <person name="Mahowald M."/>
            <person name="Liep D."/>
            <person name="Gordon J."/>
        </authorList>
    </citation>
    <scope>NUCLEOTIDE SEQUENCE [LARGE SCALE GENOMIC DNA]</scope>
    <source>
        <strain evidence="4 6">DSM 753</strain>
    </source>
</reference>
<feature type="DNA-binding region" description="OmpR/PhoB-type" evidence="2">
    <location>
        <begin position="43"/>
        <end position="143"/>
    </location>
</feature>
<evidence type="ECO:0000313" key="5">
    <source>
        <dbReference type="EMBL" id="PEQ24716.1"/>
    </source>
</evidence>
<dbReference type="InterPro" id="IPR001867">
    <property type="entry name" value="OmpR/PhoB-type_DNA-bd"/>
</dbReference>
<dbReference type="Proteomes" id="UP000003490">
    <property type="component" value="Unassembled WGS sequence"/>
</dbReference>
<gene>
    <name evidence="5" type="ORF">CH238_07060</name>
    <name evidence="4" type="ORF">CLOLEP_02283</name>
</gene>
<dbReference type="GO" id="GO:0006355">
    <property type="term" value="P:regulation of DNA-templated transcription"/>
    <property type="evidence" value="ECO:0007669"/>
    <property type="project" value="InterPro"/>
</dbReference>
<evidence type="ECO:0000259" key="3">
    <source>
        <dbReference type="PROSITE" id="PS51755"/>
    </source>
</evidence>
<dbReference type="InterPro" id="IPR016032">
    <property type="entry name" value="Sig_transdc_resp-reg_C-effctor"/>
</dbReference>
<reference evidence="4 6" key="2">
    <citation type="submission" date="2007-08" db="EMBL/GenBank/DDBJ databases">
        <authorList>
            <person name="Fulton L."/>
            <person name="Clifton S."/>
            <person name="Fulton B."/>
            <person name="Xu J."/>
            <person name="Minx P."/>
            <person name="Pepin K.H."/>
            <person name="Johnson M."/>
            <person name="Thiruvilangam P."/>
            <person name="Bhonagiri V."/>
            <person name="Nash W.E."/>
            <person name="Wang C."/>
            <person name="Mardis E.R."/>
            <person name="Wilson R.K."/>
        </authorList>
    </citation>
    <scope>NUCLEOTIDE SEQUENCE [LARGE SCALE GENOMIC DNA]</scope>
    <source>
        <strain evidence="4 6">DSM 753</strain>
    </source>
</reference>